<accession>A0A2N5X7W4</accession>
<feature type="domain" description="Yip1" evidence="7">
    <location>
        <begin position="51"/>
        <end position="205"/>
    </location>
</feature>
<feature type="transmembrane region" description="Helical" evidence="6">
    <location>
        <begin position="194"/>
        <end position="213"/>
    </location>
</feature>
<reference evidence="8 9" key="1">
    <citation type="submission" date="2018-01" db="EMBL/GenBank/DDBJ databases">
        <title>The draft genome sequence of Halioglobus lutimaris HF004.</title>
        <authorList>
            <person name="Du Z.-J."/>
            <person name="Shi M.-J."/>
        </authorList>
    </citation>
    <scope>NUCLEOTIDE SEQUENCE [LARGE SCALE GENOMIC DNA]</scope>
    <source>
        <strain evidence="8 9">HF004</strain>
    </source>
</reference>
<dbReference type="InterPro" id="IPR006977">
    <property type="entry name" value="Yip1_dom"/>
</dbReference>
<evidence type="ECO:0000313" key="8">
    <source>
        <dbReference type="EMBL" id="PLW70577.1"/>
    </source>
</evidence>
<feature type="region of interest" description="Disordered" evidence="5">
    <location>
        <begin position="1"/>
        <end position="38"/>
    </location>
</feature>
<feature type="transmembrane region" description="Helical" evidence="6">
    <location>
        <begin position="150"/>
        <end position="174"/>
    </location>
</feature>
<keyword evidence="4 6" id="KW-0472">Membrane</keyword>
<feature type="transmembrane region" description="Helical" evidence="6">
    <location>
        <begin position="72"/>
        <end position="94"/>
    </location>
</feature>
<comment type="caution">
    <text evidence="8">The sequence shown here is derived from an EMBL/GenBank/DDBJ whole genome shotgun (WGS) entry which is preliminary data.</text>
</comment>
<evidence type="ECO:0000259" key="7">
    <source>
        <dbReference type="Pfam" id="PF04893"/>
    </source>
</evidence>
<feature type="compositionally biased region" description="Acidic residues" evidence="5">
    <location>
        <begin position="295"/>
        <end position="310"/>
    </location>
</feature>
<protein>
    <submittedName>
        <fullName evidence="8">YIP1 family protein</fullName>
    </submittedName>
</protein>
<feature type="compositionally biased region" description="Low complexity" evidence="5">
    <location>
        <begin position="17"/>
        <end position="38"/>
    </location>
</feature>
<gene>
    <name evidence="8" type="ORF">C0039_00125</name>
</gene>
<dbReference type="EMBL" id="PKUS01000001">
    <property type="protein sequence ID" value="PLW70577.1"/>
    <property type="molecule type" value="Genomic_DNA"/>
</dbReference>
<evidence type="ECO:0000313" key="9">
    <source>
        <dbReference type="Proteomes" id="UP000235005"/>
    </source>
</evidence>
<evidence type="ECO:0000256" key="3">
    <source>
        <dbReference type="ARBA" id="ARBA00022989"/>
    </source>
</evidence>
<dbReference type="RefSeq" id="WP_075999445.1">
    <property type="nucleotide sequence ID" value="NZ_PKUS01000001.1"/>
</dbReference>
<organism evidence="8 9">
    <name type="scientific">Pseudohalioglobus lutimaris</name>
    <dbReference type="NCBI Taxonomy" id="1737061"/>
    <lineage>
        <taxon>Bacteria</taxon>
        <taxon>Pseudomonadati</taxon>
        <taxon>Pseudomonadota</taxon>
        <taxon>Gammaproteobacteria</taxon>
        <taxon>Cellvibrionales</taxon>
        <taxon>Halieaceae</taxon>
        <taxon>Pseudohalioglobus</taxon>
    </lineage>
</organism>
<sequence length="310" mass="32697">MGDDTHQHTDSEENNTSASGSSGPGVASSPSASPPAKGFSLGTVVEDARRVCTDPSGFYSDMAKSGGYAEPAIFVAVMAAILGLLMTIFAMFGAGHLGAMAISVASIIIMPIFAVIGSFIAALVMFVIWKLMGSSQSYETAYRCIAYATAIYPIMGLLNIVPYVGTVIGVLWGVYLMYTASIKVHEIKAETARIVMGILAALMVFSQISGEIASRKIAAKAQQLEERLEKLGIPGDSARNNDGQSPETVGETLEAGLAELENIDQMTPEEAGEKLGAFFKKFEEGAKAFEKSYEESAEGTAEDSAEGGRE</sequence>
<evidence type="ECO:0000256" key="2">
    <source>
        <dbReference type="ARBA" id="ARBA00022692"/>
    </source>
</evidence>
<dbReference type="Proteomes" id="UP000235005">
    <property type="component" value="Unassembled WGS sequence"/>
</dbReference>
<name>A0A2N5X7W4_9GAMM</name>
<feature type="compositionally biased region" description="Basic and acidic residues" evidence="5">
    <location>
        <begin position="1"/>
        <end position="11"/>
    </location>
</feature>
<keyword evidence="2 6" id="KW-0812">Transmembrane</keyword>
<feature type="transmembrane region" description="Helical" evidence="6">
    <location>
        <begin position="100"/>
        <end position="129"/>
    </location>
</feature>
<dbReference type="OrthoDB" id="5731144at2"/>
<evidence type="ECO:0000256" key="5">
    <source>
        <dbReference type="SAM" id="MobiDB-lite"/>
    </source>
</evidence>
<evidence type="ECO:0000256" key="1">
    <source>
        <dbReference type="ARBA" id="ARBA00004141"/>
    </source>
</evidence>
<dbReference type="Pfam" id="PF04893">
    <property type="entry name" value="Yip1"/>
    <property type="match status" value="1"/>
</dbReference>
<evidence type="ECO:0000256" key="6">
    <source>
        <dbReference type="SAM" id="Phobius"/>
    </source>
</evidence>
<feature type="region of interest" description="Disordered" evidence="5">
    <location>
        <begin position="290"/>
        <end position="310"/>
    </location>
</feature>
<dbReference type="AlphaFoldDB" id="A0A2N5X7W4"/>
<proteinExistence type="predicted"/>
<evidence type="ECO:0000256" key="4">
    <source>
        <dbReference type="ARBA" id="ARBA00023136"/>
    </source>
</evidence>
<comment type="subcellular location">
    <subcellularLocation>
        <location evidence="1">Membrane</location>
        <topology evidence="1">Multi-pass membrane protein</topology>
    </subcellularLocation>
</comment>
<keyword evidence="9" id="KW-1185">Reference proteome</keyword>
<keyword evidence="3 6" id="KW-1133">Transmembrane helix</keyword>
<dbReference type="GO" id="GO:0016020">
    <property type="term" value="C:membrane"/>
    <property type="evidence" value="ECO:0007669"/>
    <property type="project" value="UniProtKB-SubCell"/>
</dbReference>